<dbReference type="Proteomes" id="UP000005408">
    <property type="component" value="Unassembled WGS sequence"/>
</dbReference>
<keyword evidence="1" id="KW-0732">Signal</keyword>
<reference evidence="2" key="1">
    <citation type="submission" date="2022-08" db="UniProtKB">
        <authorList>
            <consortium name="EnsemblMetazoa"/>
        </authorList>
    </citation>
    <scope>IDENTIFICATION</scope>
    <source>
        <strain evidence="2">05x7-T-G4-1.051#20</strain>
    </source>
</reference>
<evidence type="ECO:0000313" key="3">
    <source>
        <dbReference type="Proteomes" id="UP000005408"/>
    </source>
</evidence>
<dbReference type="EnsemblMetazoa" id="G30359.1">
    <property type="protein sequence ID" value="G30359.1:cds"/>
    <property type="gene ID" value="G30359"/>
</dbReference>
<feature type="chain" id="PRO_5042431723" description="Cysteine-rich motor neuron 1 protein" evidence="1">
    <location>
        <begin position="21"/>
        <end position="387"/>
    </location>
</feature>
<dbReference type="OMA" id="GNQMANC"/>
<dbReference type="AlphaFoldDB" id="A0A8W8LYM0"/>
<evidence type="ECO:0008006" key="4">
    <source>
        <dbReference type="Google" id="ProtNLM"/>
    </source>
</evidence>
<evidence type="ECO:0000313" key="2">
    <source>
        <dbReference type="EnsemblMetazoa" id="G30359.2:cds"/>
    </source>
</evidence>
<name>A0A8W8LYM0_MAGGI</name>
<organism evidence="2 3">
    <name type="scientific">Magallana gigas</name>
    <name type="common">Pacific oyster</name>
    <name type="synonym">Crassostrea gigas</name>
    <dbReference type="NCBI Taxonomy" id="29159"/>
    <lineage>
        <taxon>Eukaryota</taxon>
        <taxon>Metazoa</taxon>
        <taxon>Spiralia</taxon>
        <taxon>Lophotrochozoa</taxon>
        <taxon>Mollusca</taxon>
        <taxon>Bivalvia</taxon>
        <taxon>Autobranchia</taxon>
        <taxon>Pteriomorphia</taxon>
        <taxon>Ostreida</taxon>
        <taxon>Ostreoidea</taxon>
        <taxon>Ostreidae</taxon>
        <taxon>Magallana</taxon>
    </lineage>
</organism>
<sequence>MIRILYTAIVLLFYCNPGSPQQNGGLALQRLRARFPRCTITCNPIPGNTPRQCILPGRFQVYRGRFCRGCDVVNRNCASRLTPSYCYRTCQNISRTLPRHCRIPGSVVNNRGVICRLCDRVNPACPVRPARPVIPRCPMRCREVVNGTPGHCVTYGRYVNYQGRPCQMCDVVDFSCVRKNLTLCADALETCKGAPKGMPDFCLSQNVTSAPGGPPCLTCPVISNSTGCVFPPCQRCTPLTQILTVPPECIKDGDIVQLSGYPTKCSKCPYVDPFCAELEVTVCGNQMANCVGAPMGTPQKCIEQSVDFFLGNPCLSCPVLKTEEPGCVKEAFNICTGFVCPSVTRRTVLCFDKGPFSTTPNATCNTCPILHRHKHPSCATINSVQRH</sequence>
<dbReference type="EnsemblMetazoa" id="G30359.2">
    <property type="protein sequence ID" value="G30359.2:cds"/>
    <property type="gene ID" value="G30359"/>
</dbReference>
<protein>
    <recommendedName>
        <fullName evidence="4">Cysteine-rich motor neuron 1 protein</fullName>
    </recommendedName>
</protein>
<dbReference type="OrthoDB" id="10343426at2759"/>
<accession>A0A8W8LYM0</accession>
<evidence type="ECO:0000256" key="1">
    <source>
        <dbReference type="SAM" id="SignalP"/>
    </source>
</evidence>
<keyword evidence="3" id="KW-1185">Reference proteome</keyword>
<feature type="signal peptide" evidence="1">
    <location>
        <begin position="1"/>
        <end position="20"/>
    </location>
</feature>
<proteinExistence type="predicted"/>